<dbReference type="PANTHER" id="PTHR30537:SF5">
    <property type="entry name" value="HTH-TYPE TRANSCRIPTIONAL ACTIVATOR TTDR-RELATED"/>
    <property type="match status" value="1"/>
</dbReference>
<dbReference type="SUPFAM" id="SSF53850">
    <property type="entry name" value="Periplasmic binding protein-like II"/>
    <property type="match status" value="1"/>
</dbReference>
<keyword evidence="4" id="KW-0804">Transcription</keyword>
<name>A0ABW9AKX3_9BURK</name>
<dbReference type="RefSeq" id="WP_408175712.1">
    <property type="nucleotide sequence ID" value="NZ_JAQQEZ010000002.1"/>
</dbReference>
<evidence type="ECO:0000256" key="3">
    <source>
        <dbReference type="ARBA" id="ARBA00023125"/>
    </source>
</evidence>
<accession>A0ABW9AKX3</accession>
<protein>
    <submittedName>
        <fullName evidence="6">LysR family transcriptional regulator</fullName>
    </submittedName>
</protein>
<evidence type="ECO:0000256" key="1">
    <source>
        <dbReference type="ARBA" id="ARBA00009437"/>
    </source>
</evidence>
<dbReference type="PROSITE" id="PS50931">
    <property type="entry name" value="HTH_LYSR"/>
    <property type="match status" value="1"/>
</dbReference>
<proteinExistence type="inferred from homology"/>
<dbReference type="SUPFAM" id="SSF46785">
    <property type="entry name" value="Winged helix' DNA-binding domain"/>
    <property type="match status" value="1"/>
</dbReference>
<dbReference type="InterPro" id="IPR005119">
    <property type="entry name" value="LysR_subst-bd"/>
</dbReference>
<organism evidence="6 7">
    <name type="scientific">Paraburkholderia dipogonis</name>
    <dbReference type="NCBI Taxonomy" id="1211383"/>
    <lineage>
        <taxon>Bacteria</taxon>
        <taxon>Pseudomonadati</taxon>
        <taxon>Pseudomonadota</taxon>
        <taxon>Betaproteobacteria</taxon>
        <taxon>Burkholderiales</taxon>
        <taxon>Burkholderiaceae</taxon>
        <taxon>Paraburkholderia</taxon>
    </lineage>
</organism>
<evidence type="ECO:0000256" key="2">
    <source>
        <dbReference type="ARBA" id="ARBA00023015"/>
    </source>
</evidence>
<dbReference type="EMBL" id="JAQQEZ010000002">
    <property type="protein sequence ID" value="MFM0000219.1"/>
    <property type="molecule type" value="Genomic_DNA"/>
</dbReference>
<sequence>MDQLYMLRAFVAAARYQSFSKAAESLNVTTGSVSKAIAKLEGCIQTRVLLRTTRSVSLTEAAQPYYLSCCRLLEELDEANRRITRSREVDSGKLRLIVHPMLMSETFARLVRGYHAIAPNVNLIVSVQEGAANLYDGRFDMAILPPHLVEQSAVIRRTLSRSQRIFVAAPAYLEQYGIPKTAAELTHHFLLLDTDSRKKGVDVVDLLESEARVSVSPMSSMDGNEILLRAAALMGTGIAALPETMVREDIEARRLTHILPLCTTSDNKVEICLFYSHRELLPARLRTFVDYCTQFFRSSARHDVKEVETVLPLKDYREDYGWRPVEARYARPSPFEQVGR</sequence>
<keyword evidence="3" id="KW-0238">DNA-binding</keyword>
<dbReference type="PANTHER" id="PTHR30537">
    <property type="entry name" value="HTH-TYPE TRANSCRIPTIONAL REGULATOR"/>
    <property type="match status" value="1"/>
</dbReference>
<feature type="domain" description="HTH lysR-type" evidence="5">
    <location>
        <begin position="1"/>
        <end position="59"/>
    </location>
</feature>
<dbReference type="Gene3D" id="3.40.190.290">
    <property type="match status" value="1"/>
</dbReference>
<evidence type="ECO:0000313" key="7">
    <source>
        <dbReference type="Proteomes" id="UP001629230"/>
    </source>
</evidence>
<evidence type="ECO:0000259" key="5">
    <source>
        <dbReference type="PROSITE" id="PS50931"/>
    </source>
</evidence>
<evidence type="ECO:0000256" key="4">
    <source>
        <dbReference type="ARBA" id="ARBA00023163"/>
    </source>
</evidence>
<dbReference type="Pfam" id="PF03466">
    <property type="entry name" value="LysR_substrate"/>
    <property type="match status" value="1"/>
</dbReference>
<evidence type="ECO:0000313" key="6">
    <source>
        <dbReference type="EMBL" id="MFM0000219.1"/>
    </source>
</evidence>
<dbReference type="Proteomes" id="UP001629230">
    <property type="component" value="Unassembled WGS sequence"/>
</dbReference>
<dbReference type="InterPro" id="IPR036388">
    <property type="entry name" value="WH-like_DNA-bd_sf"/>
</dbReference>
<keyword evidence="2" id="KW-0805">Transcription regulation</keyword>
<reference evidence="6 7" key="1">
    <citation type="journal article" date="2024" name="Chem. Sci.">
        <title>Discovery of megapolipeptins by genome mining of a Burkholderiales bacteria collection.</title>
        <authorList>
            <person name="Paulo B.S."/>
            <person name="Recchia M.J.J."/>
            <person name="Lee S."/>
            <person name="Fergusson C.H."/>
            <person name="Romanowski S.B."/>
            <person name="Hernandez A."/>
            <person name="Krull N."/>
            <person name="Liu D.Y."/>
            <person name="Cavanagh H."/>
            <person name="Bos A."/>
            <person name="Gray C.A."/>
            <person name="Murphy B.T."/>
            <person name="Linington R.G."/>
            <person name="Eustaquio A.S."/>
        </authorList>
    </citation>
    <scope>NUCLEOTIDE SEQUENCE [LARGE SCALE GENOMIC DNA]</scope>
    <source>
        <strain evidence="6 7">RL17-350-BIC-A</strain>
    </source>
</reference>
<gene>
    <name evidence="6" type="ORF">PQR57_04235</name>
</gene>
<dbReference type="InterPro" id="IPR036390">
    <property type="entry name" value="WH_DNA-bd_sf"/>
</dbReference>
<comment type="caution">
    <text evidence="6">The sequence shown here is derived from an EMBL/GenBank/DDBJ whole genome shotgun (WGS) entry which is preliminary data.</text>
</comment>
<dbReference type="Gene3D" id="1.10.10.10">
    <property type="entry name" value="Winged helix-like DNA-binding domain superfamily/Winged helix DNA-binding domain"/>
    <property type="match status" value="1"/>
</dbReference>
<dbReference type="Pfam" id="PF00126">
    <property type="entry name" value="HTH_1"/>
    <property type="match status" value="1"/>
</dbReference>
<keyword evidence="7" id="KW-1185">Reference proteome</keyword>
<comment type="similarity">
    <text evidence="1">Belongs to the LysR transcriptional regulatory family.</text>
</comment>
<dbReference type="InterPro" id="IPR058163">
    <property type="entry name" value="LysR-type_TF_proteobact-type"/>
</dbReference>
<dbReference type="InterPro" id="IPR000847">
    <property type="entry name" value="LysR_HTH_N"/>
</dbReference>